<dbReference type="Pfam" id="PF08501">
    <property type="entry name" value="Shikimate_dh_N"/>
    <property type="match status" value="1"/>
</dbReference>
<feature type="domain" description="Shikimate dehydrogenase substrate binding N-terminal" evidence="4">
    <location>
        <begin position="610"/>
        <end position="690"/>
    </location>
</feature>
<dbReference type="InterPro" id="IPR006151">
    <property type="entry name" value="Shikm_DH/Glu-tRNA_Rdtase"/>
</dbReference>
<dbReference type="Pfam" id="PF18317">
    <property type="entry name" value="SDH_C"/>
    <property type="match status" value="1"/>
</dbReference>
<dbReference type="SUPFAM" id="SSF51735">
    <property type="entry name" value="NAD(P)-binding Rossmann-fold domains"/>
    <property type="match status" value="1"/>
</dbReference>
<dbReference type="InterPro" id="IPR013708">
    <property type="entry name" value="Shikimate_DH-bd_N"/>
</dbReference>
<sequence length="952" mass="105361">MVMDVVHTIPELKTSPSFTPHSSFANPRRVGVIHRGAGIADNGPMIEHLLTSGCGASLQRFRPTRIQTLPHAVAEMTVTAGKKRPYSIVSEEWKGNQLEHYPRMKLDPYLPASEEHNTCARGPAPSWRPRLNGFEPNASIVLVGVRGSGKSTLAIIASTAMNRKVVDAEKVFQEMTGLSSSAHKKAHKPEEHLQRQVEAFEIILQRHQKDSVIVCSWIQRNTVAMLKEFSATNPVIHVLREPKAIQQHLNVLNDDKIEELLTVSGRLYRSFSNFEFFNVSEHSNPCLTPSNEDGSDSHFQGETTPARAPAPYLTLKRAERHFLKFLSLLMPTGTIPFIESAFPLTSIPTEKRDYTYAVSITMSEWTYREPTIDSLETGSDAIELVVDAKYSSLDEPRPGTGHKEESYRLAHIAKAIGKYRRSTVLPIIYHIACTEAALTDPSLQSLYMDLVSYGLRVAAEYITVDLRLDSQILRSIINSKGNAKIIGHLNLASESAPPWSDHIWMSSYSKARELGCDIVRLTRPATRWQDNLDVKDFHAAVHGLGEISIPLIAFNTGAIGRHSICFNPVLSTIAPLGDEARQQPRDTVTALQATQALYSSFVYDAMDLYVFGANVGYSMSPAMHNAALQAYGIPHHYKPHSTNSMSNIRSLVNDPLFAGASVGLPFKVEAIALVDCLSRHAKAVGAINTLIPVRELNDDGTIPDDYKLFSSRNRSGPIRALYGENTDWIGIRACIRRGLSPANAVRPGASGLVIGAGGMARAAVYAMLQLGVKSIVISNRTISHAERLVAHFNRFLSQNDLPLLSPQTSEKTTFQVLHSTQDPWPARIRYPTMIVSCIPTHSIGESPAPHFTLPEKWLGSQTGGVLVELAYKSLESPLLRQMWDKADQGWVTMDGLDLLPEQGFAQFELFTGRRAPKQLMRAVVLQSYRDDQGHANLAQLKPRLDHIGDQEP</sequence>
<dbReference type="InterPro" id="IPR027417">
    <property type="entry name" value="P-loop_NTPase"/>
</dbReference>
<dbReference type="Gene3D" id="3.40.50.10860">
    <property type="entry name" value="Leucine Dehydrogenase, chain A, domain 1"/>
    <property type="match status" value="1"/>
</dbReference>
<evidence type="ECO:0000256" key="2">
    <source>
        <dbReference type="ARBA" id="ARBA00009349"/>
    </source>
</evidence>
<dbReference type="InterPro" id="IPR013785">
    <property type="entry name" value="Aldolase_TIM"/>
</dbReference>
<dbReference type="SUPFAM" id="SSF53223">
    <property type="entry name" value="Aminoacid dehydrogenase-like, N-terminal domain"/>
    <property type="match status" value="1"/>
</dbReference>
<dbReference type="InterPro" id="IPR031322">
    <property type="entry name" value="Shikimate/glucono_kinase"/>
</dbReference>
<keyword evidence="7" id="KW-1185">Reference proteome</keyword>
<dbReference type="FunFam" id="3.40.50.720:FF:000386">
    <property type="entry name" value="Quinate repressor protein"/>
    <property type="match status" value="1"/>
</dbReference>
<protein>
    <submittedName>
        <fullName evidence="6">Type I 3-dehydroquinase-domain-containing protein</fullName>
    </submittedName>
</protein>
<feature type="domain" description="Quinate/shikimate 5-dehydrogenase/glutamyl-tRNA reductase" evidence="3">
    <location>
        <begin position="752"/>
        <end position="794"/>
    </location>
</feature>
<dbReference type="GO" id="GO:0003855">
    <property type="term" value="F:3-dehydroquinate dehydratase activity"/>
    <property type="evidence" value="ECO:0007669"/>
    <property type="project" value="InterPro"/>
</dbReference>
<organism evidence="6 7">
    <name type="scientific">Zalerion maritima</name>
    <dbReference type="NCBI Taxonomy" id="339359"/>
    <lineage>
        <taxon>Eukaryota</taxon>
        <taxon>Fungi</taxon>
        <taxon>Dikarya</taxon>
        <taxon>Ascomycota</taxon>
        <taxon>Pezizomycotina</taxon>
        <taxon>Sordariomycetes</taxon>
        <taxon>Lulworthiomycetidae</taxon>
        <taxon>Lulworthiales</taxon>
        <taxon>Lulworthiaceae</taxon>
        <taxon>Zalerion</taxon>
    </lineage>
</organism>
<dbReference type="PANTHER" id="PTHR21090:SF27">
    <property type="entry name" value="QUINATE REPRESSOR PROTEIN"/>
    <property type="match status" value="1"/>
</dbReference>
<comment type="similarity">
    <text evidence="1">In the 2nd section; belongs to the type-I 3-dehydroquinase family.</text>
</comment>
<evidence type="ECO:0000313" key="7">
    <source>
        <dbReference type="Proteomes" id="UP001201980"/>
    </source>
</evidence>
<dbReference type="Gene3D" id="3.40.50.720">
    <property type="entry name" value="NAD(P)-binding Rossmann-like Domain"/>
    <property type="match status" value="1"/>
</dbReference>
<evidence type="ECO:0000259" key="4">
    <source>
        <dbReference type="Pfam" id="PF08501"/>
    </source>
</evidence>
<dbReference type="Proteomes" id="UP001201980">
    <property type="component" value="Unassembled WGS sequence"/>
</dbReference>
<dbReference type="InterPro" id="IPR001381">
    <property type="entry name" value="DHquinase_I"/>
</dbReference>
<dbReference type="CDD" id="cd00502">
    <property type="entry name" value="DHQase_I"/>
    <property type="match status" value="1"/>
</dbReference>
<comment type="similarity">
    <text evidence="2">In the N-terminal section; belongs to the shikimate kinase family.</text>
</comment>
<dbReference type="SUPFAM" id="SSF52540">
    <property type="entry name" value="P-loop containing nucleoside triphosphate hydrolases"/>
    <property type="match status" value="1"/>
</dbReference>
<dbReference type="SUPFAM" id="SSF51569">
    <property type="entry name" value="Aldolase"/>
    <property type="match status" value="1"/>
</dbReference>
<gene>
    <name evidence="6" type="ORF">MKZ38_005976</name>
</gene>
<accession>A0AAD5WNQ2</accession>
<dbReference type="Pfam" id="PF01488">
    <property type="entry name" value="Shikimate_DH"/>
    <property type="match status" value="1"/>
</dbReference>
<dbReference type="InterPro" id="IPR046346">
    <property type="entry name" value="Aminoacid_DH-like_N_sf"/>
</dbReference>
<feature type="domain" description="SDH C-terminal" evidence="5">
    <location>
        <begin position="895"/>
        <end position="925"/>
    </location>
</feature>
<dbReference type="InterPro" id="IPR041121">
    <property type="entry name" value="SDH_C"/>
</dbReference>
<dbReference type="Pfam" id="PF01202">
    <property type="entry name" value="SKI"/>
    <property type="match status" value="1"/>
</dbReference>
<evidence type="ECO:0000259" key="5">
    <source>
        <dbReference type="Pfam" id="PF18317"/>
    </source>
</evidence>
<evidence type="ECO:0000256" key="1">
    <source>
        <dbReference type="ARBA" id="ARBA00006477"/>
    </source>
</evidence>
<dbReference type="EMBL" id="JAKWBI020000361">
    <property type="protein sequence ID" value="KAJ2896004.1"/>
    <property type="molecule type" value="Genomic_DNA"/>
</dbReference>
<dbReference type="GO" id="GO:0003866">
    <property type="term" value="F:3-phosphoshikimate 1-carboxyvinyltransferase activity"/>
    <property type="evidence" value="ECO:0007669"/>
    <property type="project" value="TreeGrafter"/>
</dbReference>
<evidence type="ECO:0000313" key="6">
    <source>
        <dbReference type="EMBL" id="KAJ2896004.1"/>
    </source>
</evidence>
<dbReference type="Pfam" id="PF01487">
    <property type="entry name" value="DHquinase_I"/>
    <property type="match status" value="1"/>
</dbReference>
<reference evidence="6" key="1">
    <citation type="submission" date="2022-07" db="EMBL/GenBank/DDBJ databases">
        <title>Draft genome sequence of Zalerion maritima ATCC 34329, a (micro)plastics degrading marine fungus.</title>
        <authorList>
            <person name="Paco A."/>
            <person name="Goncalves M.F.M."/>
            <person name="Rocha-Santos T.A.P."/>
            <person name="Alves A."/>
        </authorList>
    </citation>
    <scope>NUCLEOTIDE SEQUENCE</scope>
    <source>
        <strain evidence="6">ATCC 34329</strain>
    </source>
</reference>
<proteinExistence type="inferred from homology"/>
<dbReference type="GO" id="GO:0004764">
    <property type="term" value="F:shikimate 3-dehydrogenase (NADP+) activity"/>
    <property type="evidence" value="ECO:0007669"/>
    <property type="project" value="InterPro"/>
</dbReference>
<dbReference type="GO" id="GO:0009423">
    <property type="term" value="P:chorismate biosynthetic process"/>
    <property type="evidence" value="ECO:0007669"/>
    <property type="project" value="TreeGrafter"/>
</dbReference>
<name>A0AAD5WNQ2_9PEZI</name>
<dbReference type="InterPro" id="IPR036291">
    <property type="entry name" value="NAD(P)-bd_dom_sf"/>
</dbReference>
<dbReference type="CDD" id="cd01065">
    <property type="entry name" value="NAD_bind_Shikimate_DH"/>
    <property type="match status" value="1"/>
</dbReference>
<dbReference type="PANTHER" id="PTHR21090">
    <property type="entry name" value="AROM/DEHYDROQUINATE SYNTHASE"/>
    <property type="match status" value="1"/>
</dbReference>
<dbReference type="Gene3D" id="3.20.20.70">
    <property type="entry name" value="Aldolase class I"/>
    <property type="match status" value="1"/>
</dbReference>
<dbReference type="Gene3D" id="3.40.50.300">
    <property type="entry name" value="P-loop containing nucleotide triphosphate hydrolases"/>
    <property type="match status" value="1"/>
</dbReference>
<comment type="caution">
    <text evidence="6">The sequence shown here is derived from an EMBL/GenBank/DDBJ whole genome shotgun (WGS) entry which is preliminary data.</text>
</comment>
<evidence type="ECO:0000259" key="3">
    <source>
        <dbReference type="Pfam" id="PF01488"/>
    </source>
</evidence>
<dbReference type="AlphaFoldDB" id="A0AAD5WNQ2"/>